<evidence type="ECO:0000313" key="3">
    <source>
        <dbReference type="Proteomes" id="UP000191901"/>
    </source>
</evidence>
<gene>
    <name evidence="2" type="ORF">XM38_028120</name>
</gene>
<evidence type="ECO:0008006" key="4">
    <source>
        <dbReference type="Google" id="ProtNLM"/>
    </source>
</evidence>
<keyword evidence="1" id="KW-0472">Membrane</keyword>
<proteinExistence type="predicted"/>
<dbReference type="Pfam" id="PF14015">
    <property type="entry name" value="DUF4231"/>
    <property type="match status" value="1"/>
</dbReference>
<keyword evidence="1" id="KW-1133">Transmembrane helix</keyword>
<name>A0A1Z3HNG8_9CYAN</name>
<keyword evidence="3" id="KW-1185">Reference proteome</keyword>
<organism evidence="2 3">
    <name type="scientific">Halomicronema hongdechloris C2206</name>
    <dbReference type="NCBI Taxonomy" id="1641165"/>
    <lineage>
        <taxon>Bacteria</taxon>
        <taxon>Bacillati</taxon>
        <taxon>Cyanobacteriota</taxon>
        <taxon>Cyanophyceae</taxon>
        <taxon>Nodosilineales</taxon>
        <taxon>Nodosilineaceae</taxon>
        <taxon>Halomicronema</taxon>
    </lineage>
</organism>
<accession>A0A1Z3HNG8</accession>
<sequence length="188" mass="22294">MAKQTYADFLKQDFKQLFDALNLDDIQRHYLRSRWLDQVIWMEKKAAFCRDWYYRLRLTAITLGIIVPILLGLEFTNPRASQVKKYLAIGLSGVVAVSAAIEEFFHYGERWYHYRRTVESLKTHGWQFSQLSGQYSDYDTCKAAFDDFTDQIEELIQRDVEIYVTQIAQQDKTQKSQQKQSKLPREQT</sequence>
<evidence type="ECO:0000256" key="1">
    <source>
        <dbReference type="SAM" id="Phobius"/>
    </source>
</evidence>
<dbReference type="AlphaFoldDB" id="A0A1Z3HNG8"/>
<dbReference type="KEGG" id="hhg:XM38_028120"/>
<feature type="transmembrane region" description="Helical" evidence="1">
    <location>
        <begin position="85"/>
        <end position="105"/>
    </location>
</feature>
<dbReference type="NCBIfam" id="NF033634">
    <property type="entry name" value="SLATT_1"/>
    <property type="match status" value="1"/>
</dbReference>
<dbReference type="STRING" id="1641165.XM38_08550"/>
<dbReference type="RefSeq" id="WP_080807700.1">
    <property type="nucleotide sequence ID" value="NZ_CP021983.2"/>
</dbReference>
<dbReference type="EMBL" id="CP021983">
    <property type="protein sequence ID" value="ASC71858.1"/>
    <property type="molecule type" value="Genomic_DNA"/>
</dbReference>
<evidence type="ECO:0000313" key="2">
    <source>
        <dbReference type="EMBL" id="ASC71858.1"/>
    </source>
</evidence>
<dbReference type="Proteomes" id="UP000191901">
    <property type="component" value="Chromosome"/>
</dbReference>
<dbReference type="InterPro" id="IPR025325">
    <property type="entry name" value="DUF4231"/>
</dbReference>
<feature type="transmembrane region" description="Helical" evidence="1">
    <location>
        <begin position="52"/>
        <end position="73"/>
    </location>
</feature>
<protein>
    <recommendedName>
        <fullName evidence="4">DUF4231 domain-containing protein</fullName>
    </recommendedName>
</protein>
<dbReference type="OrthoDB" id="463467at2"/>
<keyword evidence="1" id="KW-0812">Transmembrane</keyword>
<reference evidence="2 3" key="1">
    <citation type="journal article" date="2016" name="Biochim. Biophys. Acta">
        <title>Characterization of red-shifted phycobilisomes isolated from the chlorophyll f-containing cyanobacterium Halomicronema hongdechloris.</title>
        <authorList>
            <person name="Li Y."/>
            <person name="Lin Y."/>
            <person name="Garvey C.J."/>
            <person name="Birch D."/>
            <person name="Corkery R.W."/>
            <person name="Loughlin P.C."/>
            <person name="Scheer H."/>
            <person name="Willows R.D."/>
            <person name="Chen M."/>
        </authorList>
    </citation>
    <scope>NUCLEOTIDE SEQUENCE [LARGE SCALE GENOMIC DNA]</scope>
    <source>
        <strain evidence="2 3">C2206</strain>
    </source>
</reference>